<dbReference type="InterPro" id="IPR002018">
    <property type="entry name" value="CarbesteraseB"/>
</dbReference>
<evidence type="ECO:0000259" key="2">
    <source>
        <dbReference type="Pfam" id="PF00135"/>
    </source>
</evidence>
<reference evidence="3" key="1">
    <citation type="submission" date="2021-06" db="EMBL/GenBank/DDBJ databases">
        <authorList>
            <person name="Hodson N. C."/>
            <person name="Mongue J. A."/>
            <person name="Jaron S. K."/>
        </authorList>
    </citation>
    <scope>NUCLEOTIDE SEQUENCE</scope>
</reference>
<keyword evidence="1" id="KW-0325">Glycoprotein</keyword>
<accession>A0A8J2LZG0</accession>
<dbReference type="PANTHER" id="PTHR11559">
    <property type="entry name" value="CARBOXYLESTERASE"/>
    <property type="match status" value="1"/>
</dbReference>
<dbReference type="InterPro" id="IPR050309">
    <property type="entry name" value="Type-B_Carboxylest/Lipase"/>
</dbReference>
<evidence type="ECO:0000313" key="4">
    <source>
        <dbReference type="Proteomes" id="UP000708208"/>
    </source>
</evidence>
<dbReference type="AlphaFoldDB" id="A0A8J2LZG0"/>
<organism evidence="3 4">
    <name type="scientific">Allacma fusca</name>
    <dbReference type="NCBI Taxonomy" id="39272"/>
    <lineage>
        <taxon>Eukaryota</taxon>
        <taxon>Metazoa</taxon>
        <taxon>Ecdysozoa</taxon>
        <taxon>Arthropoda</taxon>
        <taxon>Hexapoda</taxon>
        <taxon>Collembola</taxon>
        <taxon>Symphypleona</taxon>
        <taxon>Sminthuridae</taxon>
        <taxon>Allacma</taxon>
    </lineage>
</organism>
<dbReference type="Proteomes" id="UP000708208">
    <property type="component" value="Unassembled WGS sequence"/>
</dbReference>
<protein>
    <recommendedName>
        <fullName evidence="2">Carboxylesterase type B domain-containing protein</fullName>
    </recommendedName>
</protein>
<comment type="caution">
    <text evidence="3">The sequence shown here is derived from an EMBL/GenBank/DDBJ whole genome shotgun (WGS) entry which is preliminary data.</text>
</comment>
<dbReference type="EMBL" id="CAJVCH010560423">
    <property type="protein sequence ID" value="CAG7831425.1"/>
    <property type="molecule type" value="Genomic_DNA"/>
</dbReference>
<evidence type="ECO:0000256" key="1">
    <source>
        <dbReference type="ARBA" id="ARBA00023180"/>
    </source>
</evidence>
<feature type="domain" description="Carboxylesterase type B" evidence="2">
    <location>
        <begin position="11"/>
        <end position="151"/>
    </location>
</feature>
<gene>
    <name evidence="3" type="ORF">AFUS01_LOCUS41169</name>
</gene>
<name>A0A8J2LZG0_9HEXA</name>
<sequence length="151" mass="16704">MYNYFKESSQPRVVETSCGSIKGIVSKSRDGREFDEWRGIPYAKPPVGPLRFASPQPIGPWEKVRDGSKFGPRCPEIGVFGNTVGDEDCLYLNVAAPKVETTELLPVMVFIHGGGFQSGCGSIYHPHFFMDENVILVTLNYRLGAIGFLNT</sequence>
<feature type="non-terminal residue" evidence="3">
    <location>
        <position position="1"/>
    </location>
</feature>
<dbReference type="OrthoDB" id="19653at2759"/>
<evidence type="ECO:0000313" key="3">
    <source>
        <dbReference type="EMBL" id="CAG7831425.1"/>
    </source>
</evidence>
<keyword evidence="4" id="KW-1185">Reference proteome</keyword>
<dbReference type="Pfam" id="PF00135">
    <property type="entry name" value="COesterase"/>
    <property type="match status" value="1"/>
</dbReference>
<proteinExistence type="predicted"/>